<evidence type="ECO:0000313" key="6">
    <source>
        <dbReference type="EMBL" id="CBX86822.1"/>
    </source>
</evidence>
<dbReference type="Gene3D" id="1.10.150.130">
    <property type="match status" value="1"/>
</dbReference>
<dbReference type="PROSITE" id="PS51898">
    <property type="entry name" value="TYR_RECOMBINASE"/>
    <property type="match status" value="1"/>
</dbReference>
<dbReference type="InterPro" id="IPR038488">
    <property type="entry name" value="Integrase_DNA-bd_sf"/>
</dbReference>
<dbReference type="PANTHER" id="PTHR30629">
    <property type="entry name" value="PROPHAGE INTEGRASE"/>
    <property type="match status" value="1"/>
</dbReference>
<dbReference type="CDD" id="cd00796">
    <property type="entry name" value="INT_Rci_Hp1_C"/>
    <property type="match status" value="1"/>
</dbReference>
<keyword evidence="4" id="KW-0233">DNA recombination</keyword>
<dbReference type="InterPro" id="IPR025166">
    <property type="entry name" value="Integrase_DNA_bind_dom"/>
</dbReference>
<protein>
    <submittedName>
        <fullName evidence="6">Site-specific recombinase, phage integrase family protein</fullName>
    </submittedName>
</protein>
<name>E4WLA4_PHODD</name>
<keyword evidence="3" id="KW-0238">DNA-binding</keyword>
<dbReference type="InterPro" id="IPR050808">
    <property type="entry name" value="Phage_Integrase"/>
</dbReference>
<dbReference type="SUPFAM" id="SSF56349">
    <property type="entry name" value="DNA breaking-rejoining enzymes"/>
    <property type="match status" value="1"/>
</dbReference>
<dbReference type="PANTHER" id="PTHR30629:SF2">
    <property type="entry name" value="PROPHAGE INTEGRASE INTS-RELATED"/>
    <property type="match status" value="1"/>
</dbReference>
<accession>E4WLA4</accession>
<geneLocation type="plasmid" evidence="6">
    <name>pPHDD1</name>
</geneLocation>
<dbReference type="EMBL" id="FN597600">
    <property type="protein sequence ID" value="CBX86822.1"/>
    <property type="molecule type" value="Genomic_DNA"/>
</dbReference>
<dbReference type="InterPro" id="IPR013762">
    <property type="entry name" value="Integrase-like_cat_sf"/>
</dbReference>
<evidence type="ECO:0000256" key="4">
    <source>
        <dbReference type="ARBA" id="ARBA00023172"/>
    </source>
</evidence>
<dbReference type="InterPro" id="IPR010998">
    <property type="entry name" value="Integrase_recombinase_N"/>
</dbReference>
<dbReference type="Gene3D" id="1.10.443.10">
    <property type="entry name" value="Intergrase catalytic core"/>
    <property type="match status" value="1"/>
</dbReference>
<dbReference type="AlphaFoldDB" id="E4WLA4"/>
<proteinExistence type="inferred from homology"/>
<organism evidence="6">
    <name type="scientific">Photobacterium damselae subsp. damselae</name>
    <name type="common">Listonella damsela</name>
    <dbReference type="NCBI Taxonomy" id="85581"/>
    <lineage>
        <taxon>Bacteria</taxon>
        <taxon>Pseudomonadati</taxon>
        <taxon>Pseudomonadota</taxon>
        <taxon>Gammaproteobacteria</taxon>
        <taxon>Vibrionales</taxon>
        <taxon>Vibrionaceae</taxon>
        <taxon>Photobacterium</taxon>
    </lineage>
</organism>
<keyword evidence="6" id="KW-0614">Plasmid</keyword>
<comment type="similarity">
    <text evidence="1">Belongs to the 'phage' integrase family.</text>
</comment>
<evidence type="ECO:0000259" key="5">
    <source>
        <dbReference type="PROSITE" id="PS51898"/>
    </source>
</evidence>
<evidence type="ECO:0000256" key="3">
    <source>
        <dbReference type="ARBA" id="ARBA00023125"/>
    </source>
</evidence>
<feature type="domain" description="Tyr recombinase" evidence="5">
    <location>
        <begin position="190"/>
        <end position="361"/>
    </location>
</feature>
<evidence type="ECO:0000256" key="1">
    <source>
        <dbReference type="ARBA" id="ARBA00008857"/>
    </source>
</evidence>
<dbReference type="Pfam" id="PF00589">
    <property type="entry name" value="Phage_integrase"/>
    <property type="match status" value="1"/>
</dbReference>
<dbReference type="GO" id="GO:0003677">
    <property type="term" value="F:DNA binding"/>
    <property type="evidence" value="ECO:0007669"/>
    <property type="project" value="UniProtKB-KW"/>
</dbReference>
<gene>
    <name evidence="6" type="primary">orf53</name>
</gene>
<sequence length="373" mass="42873">MAKVTLTIAWIQKLKTPSKLIKYRDLKCDGLYLFARPTGNHSFVLVFQNQNKHYQISLGNIQTLSLAKARELAYQERAKRDPKLNLHAQPQKPILFDEFGQSFLTHQARLWKPRTITWYDSLFQRNLLPAFQGLTLDKITADKVKVWYGTQSHHGALALLSNIMKKAEALGYIPAGSNPCKGLRQPRQRLTGYALTSQELVQLWRALDNGTIHNPTLTRLIRLLVLTGCRCGELCNLKQCDYRMGKLYLPDSKTGTKTIYLSSFARYWLQEQQQESTNEYIFSDELGSIKRGRLTQAWKTLRQSIRLPHIRMHDLRHTYATRALENGEHLLNVGKLLGHELPETTLRYAHLASAPMYHASECVSQTIAREMRA</sequence>
<dbReference type="RefSeq" id="WP_013404500.1">
    <property type="nucleotide sequence ID" value="NC_014653.1"/>
</dbReference>
<dbReference type="InterPro" id="IPR011010">
    <property type="entry name" value="DNA_brk_join_enz"/>
</dbReference>
<dbReference type="Pfam" id="PF13356">
    <property type="entry name" value="Arm-DNA-bind_3"/>
    <property type="match status" value="1"/>
</dbReference>
<dbReference type="InterPro" id="IPR002104">
    <property type="entry name" value="Integrase_catalytic"/>
</dbReference>
<dbReference type="Gene3D" id="3.30.160.390">
    <property type="entry name" value="Integrase, DNA-binding domain"/>
    <property type="match status" value="1"/>
</dbReference>
<dbReference type="GO" id="GO:0015074">
    <property type="term" value="P:DNA integration"/>
    <property type="evidence" value="ECO:0007669"/>
    <property type="project" value="UniProtKB-KW"/>
</dbReference>
<dbReference type="GO" id="GO:0006310">
    <property type="term" value="P:DNA recombination"/>
    <property type="evidence" value="ECO:0007669"/>
    <property type="project" value="UniProtKB-KW"/>
</dbReference>
<reference evidence="6" key="1">
    <citation type="submission" date="2009-11" db="EMBL/GenBank/DDBJ databases">
        <title>Identification of virulence genes in Photobacterium damselae subsp. damselae by Supression Subtractive hybridization: damselysin toxin is encoded on a large conjugative plasmid.</title>
        <authorList>
            <person name="Rivas A.J."/>
            <person name="Lemos M.L."/>
            <person name="Osorio C.R."/>
        </authorList>
    </citation>
    <scope>NUCLEOTIDE SEQUENCE [LARGE SCALE GENOMIC DNA]</scope>
    <source>
        <strain evidence="6">RM71</strain>
        <plasmid evidence="6">pPHDD1</plasmid>
    </source>
</reference>
<evidence type="ECO:0000256" key="2">
    <source>
        <dbReference type="ARBA" id="ARBA00022908"/>
    </source>
</evidence>
<keyword evidence="2" id="KW-0229">DNA integration</keyword>